<evidence type="ECO:0000256" key="1">
    <source>
        <dbReference type="ARBA" id="ARBA00023125"/>
    </source>
</evidence>
<keyword evidence="5" id="KW-1185">Reference proteome</keyword>
<dbReference type="AlphaFoldDB" id="A0A6A6D8Z0"/>
<dbReference type="EMBL" id="ML994934">
    <property type="protein sequence ID" value="KAF2174440.1"/>
    <property type="molecule type" value="Genomic_DNA"/>
</dbReference>
<sequence length="96" mass="11916">MIQNFAQEIAHTDIRNNWVNRFLKKHNIDIHTRWASWIEKERNKADLAFKYALYFKLLKRKLEEYKIQLHLIYNIDEKGFLIRKLLKMKRIFIPRS</sequence>
<dbReference type="InterPro" id="IPR006600">
    <property type="entry name" value="HTH_CenpB_DNA-bd_dom"/>
</dbReference>
<evidence type="ECO:0000259" key="2">
    <source>
        <dbReference type="PROSITE" id="PS51253"/>
    </source>
</evidence>
<reference evidence="3" key="1">
    <citation type="journal article" date="2020" name="Stud. Mycol.">
        <title>101 Dothideomycetes genomes: a test case for predicting lifestyles and emergence of pathogens.</title>
        <authorList>
            <person name="Haridas S."/>
            <person name="Albert R."/>
            <person name="Binder M."/>
            <person name="Bloem J."/>
            <person name="Labutti K."/>
            <person name="Salamov A."/>
            <person name="Andreopoulos B."/>
            <person name="Baker S."/>
            <person name="Barry K."/>
            <person name="Bills G."/>
            <person name="Bluhm B."/>
            <person name="Cannon C."/>
            <person name="Castanera R."/>
            <person name="Culley D."/>
            <person name="Daum C."/>
            <person name="Ezra D."/>
            <person name="Gonzalez J."/>
            <person name="Henrissat B."/>
            <person name="Kuo A."/>
            <person name="Liang C."/>
            <person name="Lipzen A."/>
            <person name="Lutzoni F."/>
            <person name="Magnuson J."/>
            <person name="Mondo S."/>
            <person name="Nolan M."/>
            <person name="Ohm R."/>
            <person name="Pangilinan J."/>
            <person name="Park H.-J."/>
            <person name="Ramirez L."/>
            <person name="Alfaro M."/>
            <person name="Sun H."/>
            <person name="Tritt A."/>
            <person name="Yoshinaga Y."/>
            <person name="Zwiers L.-H."/>
            <person name="Turgeon B."/>
            <person name="Goodwin S."/>
            <person name="Spatafora J."/>
            <person name="Crous P."/>
            <person name="Grigoriev I."/>
        </authorList>
    </citation>
    <scope>NUCLEOTIDE SEQUENCE</scope>
    <source>
        <strain evidence="3">CBS 207.26</strain>
    </source>
</reference>
<evidence type="ECO:0000313" key="4">
    <source>
        <dbReference type="EMBL" id="KAF2183879.1"/>
    </source>
</evidence>
<keyword evidence="1" id="KW-0238">DNA-binding</keyword>
<evidence type="ECO:0000313" key="5">
    <source>
        <dbReference type="Proteomes" id="UP000800200"/>
    </source>
</evidence>
<name>A0A6A6D8Z0_9PEZI</name>
<accession>A0A6A6D8Z0</accession>
<dbReference type="OrthoDB" id="3780530at2759"/>
<evidence type="ECO:0000313" key="3">
    <source>
        <dbReference type="EMBL" id="KAF2174440.1"/>
    </source>
</evidence>
<dbReference type="EMBL" id="ML994640">
    <property type="protein sequence ID" value="KAF2183879.1"/>
    <property type="molecule type" value="Genomic_DNA"/>
</dbReference>
<dbReference type="Proteomes" id="UP000800200">
    <property type="component" value="Unassembled WGS sequence"/>
</dbReference>
<organism evidence="3 5">
    <name type="scientific">Zopfia rhizophila CBS 207.26</name>
    <dbReference type="NCBI Taxonomy" id="1314779"/>
    <lineage>
        <taxon>Eukaryota</taxon>
        <taxon>Fungi</taxon>
        <taxon>Dikarya</taxon>
        <taxon>Ascomycota</taxon>
        <taxon>Pezizomycotina</taxon>
        <taxon>Dothideomycetes</taxon>
        <taxon>Dothideomycetes incertae sedis</taxon>
        <taxon>Zopfiaceae</taxon>
        <taxon>Zopfia</taxon>
    </lineage>
</organism>
<dbReference type="GO" id="GO:0003677">
    <property type="term" value="F:DNA binding"/>
    <property type="evidence" value="ECO:0007669"/>
    <property type="project" value="UniProtKB-KW"/>
</dbReference>
<gene>
    <name evidence="4" type="ORF">K469DRAFT_784374</name>
    <name evidence="3" type="ORF">K469DRAFT_785386</name>
</gene>
<dbReference type="PROSITE" id="PS51253">
    <property type="entry name" value="HTH_CENPB"/>
    <property type="match status" value="1"/>
</dbReference>
<proteinExistence type="predicted"/>
<protein>
    <recommendedName>
        <fullName evidence="2">HTH CENPB-type domain-containing protein</fullName>
    </recommendedName>
</protein>
<feature type="domain" description="HTH CENPB-type" evidence="2">
    <location>
        <begin position="1"/>
        <end position="32"/>
    </location>
</feature>